<dbReference type="Proteomes" id="UP001586593">
    <property type="component" value="Unassembled WGS sequence"/>
</dbReference>
<gene>
    <name evidence="2" type="ORF">VTK73DRAFT_4415</name>
</gene>
<evidence type="ECO:0000256" key="1">
    <source>
        <dbReference type="SAM" id="MobiDB-lite"/>
    </source>
</evidence>
<dbReference type="EMBL" id="JAZHXJ010002507">
    <property type="protein sequence ID" value="KAL1838247.1"/>
    <property type="molecule type" value="Genomic_DNA"/>
</dbReference>
<evidence type="ECO:0000313" key="3">
    <source>
        <dbReference type="Proteomes" id="UP001586593"/>
    </source>
</evidence>
<feature type="region of interest" description="Disordered" evidence="1">
    <location>
        <begin position="1"/>
        <end position="27"/>
    </location>
</feature>
<evidence type="ECO:0000313" key="2">
    <source>
        <dbReference type="EMBL" id="KAL1838247.1"/>
    </source>
</evidence>
<reference evidence="2 3" key="1">
    <citation type="journal article" date="2024" name="Commun. Biol.">
        <title>Comparative genomic analysis of thermophilic fungi reveals convergent evolutionary adaptations and gene losses.</title>
        <authorList>
            <person name="Steindorff A.S."/>
            <person name="Aguilar-Pontes M.V."/>
            <person name="Robinson A.J."/>
            <person name="Andreopoulos B."/>
            <person name="LaButti K."/>
            <person name="Kuo A."/>
            <person name="Mondo S."/>
            <person name="Riley R."/>
            <person name="Otillar R."/>
            <person name="Haridas S."/>
            <person name="Lipzen A."/>
            <person name="Grimwood J."/>
            <person name="Schmutz J."/>
            <person name="Clum A."/>
            <person name="Reid I.D."/>
            <person name="Moisan M.C."/>
            <person name="Butler G."/>
            <person name="Nguyen T.T.M."/>
            <person name="Dewar K."/>
            <person name="Conant G."/>
            <person name="Drula E."/>
            <person name="Henrissat B."/>
            <person name="Hansel C."/>
            <person name="Singer S."/>
            <person name="Hutchinson M.I."/>
            <person name="de Vries R.P."/>
            <person name="Natvig D.O."/>
            <person name="Powell A.J."/>
            <person name="Tsang A."/>
            <person name="Grigoriev I.V."/>
        </authorList>
    </citation>
    <scope>NUCLEOTIDE SEQUENCE [LARGE SCALE GENOMIC DNA]</scope>
    <source>
        <strain evidence="2 3">ATCC 24622</strain>
    </source>
</reference>
<name>A0ABR3V9M0_9PEZI</name>
<accession>A0ABR3V9M0</accession>
<protein>
    <submittedName>
        <fullName evidence="2">Uncharacterized protein</fullName>
    </submittedName>
</protein>
<proteinExistence type="predicted"/>
<comment type="caution">
    <text evidence="2">The sequence shown here is derived from an EMBL/GenBank/DDBJ whole genome shotgun (WGS) entry which is preliminary data.</text>
</comment>
<keyword evidence="3" id="KW-1185">Reference proteome</keyword>
<sequence>MSGPRGTRATSGSCGSDGQGQDRETQHGVDHHVLRVWHECCLAGSEASFGFDFDVRSLTVYDDGRTAGWPLYIKSFMVRQNGIHESIKRATGTTEARWMRLPGLA</sequence>
<organism evidence="2 3">
    <name type="scientific">Phialemonium thermophilum</name>
    <dbReference type="NCBI Taxonomy" id="223376"/>
    <lineage>
        <taxon>Eukaryota</taxon>
        <taxon>Fungi</taxon>
        <taxon>Dikarya</taxon>
        <taxon>Ascomycota</taxon>
        <taxon>Pezizomycotina</taxon>
        <taxon>Sordariomycetes</taxon>
        <taxon>Sordariomycetidae</taxon>
        <taxon>Cephalothecales</taxon>
        <taxon>Cephalothecaceae</taxon>
        <taxon>Phialemonium</taxon>
    </lineage>
</organism>